<dbReference type="EMBL" id="OKRB01000091">
    <property type="protein sequence ID" value="SPE22474.1"/>
    <property type="molecule type" value="Genomic_DNA"/>
</dbReference>
<feature type="transmembrane region" description="Helical" evidence="1">
    <location>
        <begin position="12"/>
        <end position="34"/>
    </location>
</feature>
<dbReference type="AlphaFoldDB" id="A0A2N9LH75"/>
<dbReference type="Proteomes" id="UP000239735">
    <property type="component" value="Unassembled WGS sequence"/>
</dbReference>
<evidence type="ECO:0000313" key="2">
    <source>
        <dbReference type="EMBL" id="SPE22474.1"/>
    </source>
</evidence>
<proteinExistence type="predicted"/>
<protein>
    <submittedName>
        <fullName evidence="2">Uncharacterized protein</fullName>
    </submittedName>
</protein>
<evidence type="ECO:0000256" key="1">
    <source>
        <dbReference type="SAM" id="Phobius"/>
    </source>
</evidence>
<name>A0A2N9LH75_9BACT</name>
<keyword evidence="1" id="KW-1133">Transmembrane helix</keyword>
<keyword evidence="1" id="KW-0812">Transmembrane</keyword>
<accession>A0A2N9LH75</accession>
<evidence type="ECO:0000313" key="3">
    <source>
        <dbReference type="Proteomes" id="UP000239735"/>
    </source>
</evidence>
<organism evidence="2 3">
    <name type="scientific">Candidatus Sulfuritelmatomonas gaucii</name>
    <dbReference type="NCBI Taxonomy" id="2043161"/>
    <lineage>
        <taxon>Bacteria</taxon>
        <taxon>Pseudomonadati</taxon>
        <taxon>Acidobacteriota</taxon>
        <taxon>Terriglobia</taxon>
        <taxon>Terriglobales</taxon>
        <taxon>Acidobacteriaceae</taxon>
        <taxon>Candidatus Sulfuritelmatomonas</taxon>
    </lineage>
</organism>
<keyword evidence="1" id="KW-0472">Membrane</keyword>
<gene>
    <name evidence="2" type="ORF">SBA5_340002</name>
</gene>
<sequence length="85" mass="9546">MTMVTTMIPQGFLIVLISFHRNLFLGGLIWFVFYCFTGGLQDKCCIRSGFLATKDLRCKGIGRELVELSGIEPLTSSLRTRRSPS</sequence>
<reference evidence="3" key="1">
    <citation type="submission" date="2018-02" db="EMBL/GenBank/DDBJ databases">
        <authorList>
            <person name="Hausmann B."/>
        </authorList>
    </citation>
    <scope>NUCLEOTIDE SEQUENCE [LARGE SCALE GENOMIC DNA]</scope>
    <source>
        <strain evidence="3">Peat soil MAG SbA5</strain>
    </source>
</reference>